<gene>
    <name evidence="2" type="ORF">GPUH_LOCUS16906</name>
</gene>
<sequence length="304" mass="34328">MHNWLQVICLDVPGETMLTWLPPSPPLSDAEDDLYYDSTGEYWFEQLPMEESRLPATIHELHRPRPLAAPALTALPEQHPSDISVTETRPKQKFPGTSATTAEIPFAPAVTSGTTPLPVAASYVSSVSQERDAIDSVRKSAQKAFSGQRTPHSPSIRPSALELYNKDREDIPRSYTPPPRQREALDYDGYEWSIAEDYSALAALTDVSQMPNHLRPTKSGIYSNWDFVSYFLGGRSVDAISLRISERHETKLTEFGVRYQCKVSVYHGADCQSERTGKSREQDKERVRLRDEEEEMKDATVCFF</sequence>
<reference evidence="4" key="1">
    <citation type="submission" date="2016-06" db="UniProtKB">
        <authorList>
            <consortium name="WormBaseParasite"/>
        </authorList>
    </citation>
    <scope>IDENTIFICATION</scope>
</reference>
<evidence type="ECO:0000313" key="4">
    <source>
        <dbReference type="WBParaSite" id="GPUH_0001692801-mRNA-1"/>
    </source>
</evidence>
<protein>
    <submittedName>
        <fullName evidence="2 4">Uncharacterized protein</fullName>
    </submittedName>
</protein>
<accession>A0A183E7G5</accession>
<dbReference type="AlphaFoldDB" id="A0A183E7G5"/>
<dbReference type="EMBL" id="UYRT01084392">
    <property type="protein sequence ID" value="VDN28774.1"/>
    <property type="molecule type" value="Genomic_DNA"/>
</dbReference>
<dbReference type="Proteomes" id="UP000271098">
    <property type="component" value="Unassembled WGS sequence"/>
</dbReference>
<dbReference type="WBParaSite" id="GPUH_0001692801-mRNA-1">
    <property type="protein sequence ID" value="GPUH_0001692801-mRNA-1"/>
    <property type="gene ID" value="GPUH_0001692801"/>
</dbReference>
<organism evidence="4">
    <name type="scientific">Gongylonema pulchrum</name>
    <dbReference type="NCBI Taxonomy" id="637853"/>
    <lineage>
        <taxon>Eukaryota</taxon>
        <taxon>Metazoa</taxon>
        <taxon>Ecdysozoa</taxon>
        <taxon>Nematoda</taxon>
        <taxon>Chromadorea</taxon>
        <taxon>Rhabditida</taxon>
        <taxon>Spirurina</taxon>
        <taxon>Spiruromorpha</taxon>
        <taxon>Spiruroidea</taxon>
        <taxon>Gongylonematidae</taxon>
        <taxon>Gongylonema</taxon>
    </lineage>
</organism>
<feature type="region of interest" description="Disordered" evidence="1">
    <location>
        <begin position="142"/>
        <end position="162"/>
    </location>
</feature>
<proteinExistence type="predicted"/>
<evidence type="ECO:0000313" key="3">
    <source>
        <dbReference type="Proteomes" id="UP000271098"/>
    </source>
</evidence>
<reference evidence="2 3" key="2">
    <citation type="submission" date="2018-11" db="EMBL/GenBank/DDBJ databases">
        <authorList>
            <consortium name="Pathogen Informatics"/>
        </authorList>
    </citation>
    <scope>NUCLEOTIDE SEQUENCE [LARGE SCALE GENOMIC DNA]</scope>
</reference>
<feature type="compositionally biased region" description="Polar residues" evidence="1">
    <location>
        <begin position="143"/>
        <end position="153"/>
    </location>
</feature>
<keyword evidence="3" id="KW-1185">Reference proteome</keyword>
<dbReference type="OrthoDB" id="372624at2759"/>
<evidence type="ECO:0000313" key="2">
    <source>
        <dbReference type="EMBL" id="VDN28774.1"/>
    </source>
</evidence>
<name>A0A183E7G5_9BILA</name>
<evidence type="ECO:0000256" key="1">
    <source>
        <dbReference type="SAM" id="MobiDB-lite"/>
    </source>
</evidence>